<reference evidence="1" key="1">
    <citation type="journal article" date="2023" name="Plant J.">
        <title>Genome sequences and population genomics provide insights into the demographic history, inbreeding, and mutation load of two 'living fossil' tree species of Dipteronia.</title>
        <authorList>
            <person name="Feng Y."/>
            <person name="Comes H.P."/>
            <person name="Chen J."/>
            <person name="Zhu S."/>
            <person name="Lu R."/>
            <person name="Zhang X."/>
            <person name="Li P."/>
            <person name="Qiu J."/>
            <person name="Olsen K.M."/>
            <person name="Qiu Y."/>
        </authorList>
    </citation>
    <scope>NUCLEOTIDE SEQUENCE</scope>
    <source>
        <strain evidence="1">KIB01</strain>
    </source>
</reference>
<accession>A0AAD9X963</accession>
<evidence type="ECO:0000313" key="2">
    <source>
        <dbReference type="Proteomes" id="UP001280121"/>
    </source>
</evidence>
<dbReference type="InterPro" id="IPR028919">
    <property type="entry name" value="Viral_movement"/>
</dbReference>
<dbReference type="EMBL" id="JANJYI010000003">
    <property type="protein sequence ID" value="KAK2654996.1"/>
    <property type="molecule type" value="Genomic_DNA"/>
</dbReference>
<dbReference type="InterPro" id="IPR053098">
    <property type="entry name" value="Petuviruses_polyprotein"/>
</dbReference>
<organism evidence="1 2">
    <name type="scientific">Dipteronia dyeriana</name>
    <dbReference type="NCBI Taxonomy" id="168575"/>
    <lineage>
        <taxon>Eukaryota</taxon>
        <taxon>Viridiplantae</taxon>
        <taxon>Streptophyta</taxon>
        <taxon>Embryophyta</taxon>
        <taxon>Tracheophyta</taxon>
        <taxon>Spermatophyta</taxon>
        <taxon>Magnoliopsida</taxon>
        <taxon>eudicotyledons</taxon>
        <taxon>Gunneridae</taxon>
        <taxon>Pentapetalae</taxon>
        <taxon>rosids</taxon>
        <taxon>malvids</taxon>
        <taxon>Sapindales</taxon>
        <taxon>Sapindaceae</taxon>
        <taxon>Hippocastanoideae</taxon>
        <taxon>Acereae</taxon>
        <taxon>Dipteronia</taxon>
    </lineage>
</organism>
<dbReference type="Pfam" id="PF01107">
    <property type="entry name" value="MP"/>
    <property type="match status" value="1"/>
</dbReference>
<proteinExistence type="predicted"/>
<dbReference type="PANTHER" id="PTHR48435:SF1">
    <property type="entry name" value="POLYPROTEIN"/>
    <property type="match status" value="1"/>
</dbReference>
<sequence length="289" mass="32455">MANNSSKNVHIKLSSVVSIRRTQANKIQNLVEYTYIPESAQIKETSLPLLNPYTVFKRSKSLARKVTSLVQHRAPPIKEYIQSTALDNCLVSTSTDKQKGLPVTAIIALLNTVYKKYEHAVIGTCLSTLNAGSISLTYYLNFNIPLRDQNLHNCLKVQLQILGAPILRAIMLPNSYMATLHHQIAYRLQDHAIDLPIPCHTRDTLFIKAEREDEVPTIIQIPKQLPKKSSHKSCLSIGSPIMRKPSKTPSQSLLLTQNSQNSIEPPMSLSPLKKLLLALLTLHLFFKYL</sequence>
<keyword evidence="2" id="KW-1185">Reference proteome</keyword>
<protein>
    <submittedName>
        <fullName evidence="1">Uncharacterized protein</fullName>
    </submittedName>
</protein>
<evidence type="ECO:0000313" key="1">
    <source>
        <dbReference type="EMBL" id="KAK2654996.1"/>
    </source>
</evidence>
<dbReference type="AlphaFoldDB" id="A0AAD9X963"/>
<comment type="caution">
    <text evidence="1">The sequence shown here is derived from an EMBL/GenBank/DDBJ whole genome shotgun (WGS) entry which is preliminary data.</text>
</comment>
<dbReference type="Proteomes" id="UP001280121">
    <property type="component" value="Unassembled WGS sequence"/>
</dbReference>
<dbReference type="PANTHER" id="PTHR48435">
    <property type="entry name" value="POLYPROTEIN"/>
    <property type="match status" value="1"/>
</dbReference>
<gene>
    <name evidence="1" type="ORF">Ddye_008048</name>
</gene>
<name>A0AAD9X963_9ROSI</name>